<accession>W7M278</accession>
<dbReference type="VEuPathDB" id="FungiDB:FVEG_15848"/>
<sequence>MLDKSRVVSQQDHLSFSVQYIWTLNKWLRSMFSVVLFMEYGRGSDFENPFPYLNDQLMAYHDNSPGNANVQFYDRQTLKKKEKIAVSKTTKQIKENNSAVVFSRSI</sequence>
<dbReference type="KEGG" id="fvr:FVEG_15848"/>
<dbReference type="AlphaFoldDB" id="W7M278"/>
<dbReference type="GeneID" id="30072724"/>
<dbReference type="Proteomes" id="UP000009096">
    <property type="component" value="Chromosome 2"/>
</dbReference>
<keyword evidence="2" id="KW-1185">Reference proteome</keyword>
<evidence type="ECO:0000313" key="1">
    <source>
        <dbReference type="EMBL" id="EWG45678.1"/>
    </source>
</evidence>
<protein>
    <submittedName>
        <fullName evidence="1">Uncharacterized protein</fullName>
    </submittedName>
</protein>
<organism evidence="1 2">
    <name type="scientific">Gibberella moniliformis (strain M3125 / FGSC 7600)</name>
    <name type="common">Maize ear and stalk rot fungus</name>
    <name type="synonym">Fusarium verticillioides</name>
    <dbReference type="NCBI Taxonomy" id="334819"/>
    <lineage>
        <taxon>Eukaryota</taxon>
        <taxon>Fungi</taxon>
        <taxon>Dikarya</taxon>
        <taxon>Ascomycota</taxon>
        <taxon>Pezizomycotina</taxon>
        <taxon>Sordariomycetes</taxon>
        <taxon>Hypocreomycetidae</taxon>
        <taxon>Hypocreales</taxon>
        <taxon>Nectriaceae</taxon>
        <taxon>Fusarium</taxon>
        <taxon>Fusarium fujikuroi species complex</taxon>
    </lineage>
</organism>
<dbReference type="RefSeq" id="XP_018751869.1">
    <property type="nucleotide sequence ID" value="XM_018905074.1"/>
</dbReference>
<proteinExistence type="predicted"/>
<name>W7M278_GIBM7</name>
<dbReference type="EMBL" id="CM000579">
    <property type="protein sequence ID" value="EWG45678.1"/>
    <property type="molecule type" value="Genomic_DNA"/>
</dbReference>
<evidence type="ECO:0000313" key="2">
    <source>
        <dbReference type="Proteomes" id="UP000009096"/>
    </source>
</evidence>
<reference evidence="1 2" key="1">
    <citation type="journal article" date="2010" name="Nature">
        <title>Comparative genomics reveals mobile pathogenicity chromosomes in Fusarium.</title>
        <authorList>
            <person name="Ma L.J."/>
            <person name="van der Does H.C."/>
            <person name="Borkovich K.A."/>
            <person name="Coleman J.J."/>
            <person name="Daboussi M.J."/>
            <person name="Di Pietro A."/>
            <person name="Dufresne M."/>
            <person name="Freitag M."/>
            <person name="Grabherr M."/>
            <person name="Henrissat B."/>
            <person name="Houterman P.M."/>
            <person name="Kang S."/>
            <person name="Shim W.B."/>
            <person name="Woloshuk C."/>
            <person name="Xie X."/>
            <person name="Xu J.R."/>
            <person name="Antoniw J."/>
            <person name="Baker S.E."/>
            <person name="Bluhm B.H."/>
            <person name="Breakspear A."/>
            <person name="Brown D.W."/>
            <person name="Butchko R.A."/>
            <person name="Chapman S."/>
            <person name="Coulson R."/>
            <person name="Coutinho P.M."/>
            <person name="Danchin E.G."/>
            <person name="Diener A."/>
            <person name="Gale L.R."/>
            <person name="Gardiner D.M."/>
            <person name="Goff S."/>
            <person name="Hammond-Kosack K.E."/>
            <person name="Hilburn K."/>
            <person name="Hua-Van A."/>
            <person name="Jonkers W."/>
            <person name="Kazan K."/>
            <person name="Kodira C.D."/>
            <person name="Koehrsen M."/>
            <person name="Kumar L."/>
            <person name="Lee Y.H."/>
            <person name="Li L."/>
            <person name="Manners J.M."/>
            <person name="Miranda-Saavedra D."/>
            <person name="Mukherjee M."/>
            <person name="Park G."/>
            <person name="Park J."/>
            <person name="Park S.Y."/>
            <person name="Proctor R.H."/>
            <person name="Regev A."/>
            <person name="Ruiz-Roldan M.C."/>
            <person name="Sain D."/>
            <person name="Sakthikumar S."/>
            <person name="Sykes S."/>
            <person name="Schwartz D.C."/>
            <person name="Turgeon B.G."/>
            <person name="Wapinski I."/>
            <person name="Yoder O."/>
            <person name="Young S."/>
            <person name="Zeng Q."/>
            <person name="Zhou S."/>
            <person name="Galagan J."/>
            <person name="Cuomo C.A."/>
            <person name="Kistler H.C."/>
            <person name="Rep M."/>
        </authorList>
    </citation>
    <scope>NUCLEOTIDE SEQUENCE [LARGE SCALE GENOMIC DNA]</scope>
    <source>
        <strain evidence="2">M3125 / FGSC 7600</strain>
    </source>
</reference>
<gene>
    <name evidence="1" type="ORF">FVEG_15848</name>
</gene>
<dbReference type="EMBL" id="DS022248">
    <property type="protein sequence ID" value="EWG45678.1"/>
    <property type="molecule type" value="Genomic_DNA"/>
</dbReference>